<dbReference type="AlphaFoldDB" id="A0AAP4FYA8"/>
<keyword evidence="2" id="KW-1185">Reference proteome</keyword>
<sequence>MDIFEEMKKATLARIMKAKNLNSEEEWLKYYLHGHHFGLSTAAYDHFIDKPKLDLGIKFPDNIICIKTDDCFFPKEFQQNPCQEIVILDTDKQQVLYYLLCIGQADTVCPLSWRIAEPRYDEILSKIGLIILQYVLGQHVLCIDHRNMYSGNIYYWHGIIRALSEKGYHVYSIVAPDKAVDHIDFAKAHSITQQNMRGNFIEKLASVDNYCFLIKE</sequence>
<proteinExistence type="predicted"/>
<evidence type="ECO:0000313" key="1">
    <source>
        <dbReference type="EMBL" id="MDK9365959.1"/>
    </source>
</evidence>
<dbReference type="EMBL" id="JASSOM010000088">
    <property type="protein sequence ID" value="MDK9365959.1"/>
    <property type="molecule type" value="Genomic_DNA"/>
</dbReference>
<reference evidence="1 2" key="1">
    <citation type="submission" date="2023-06" db="EMBL/GenBank/DDBJ databases">
        <title>Identification and characterization of antibiotic-resistant Gram-negative bacteria.</title>
        <authorList>
            <person name="Cho G.-S."/>
            <person name="Lee J."/>
            <person name="Tai E."/>
            <person name="Jeong S."/>
            <person name="Kim I."/>
            <person name="Kim B.-E."/>
            <person name="Jeong M.-I."/>
            <person name="Oh K.-K."/>
            <person name="Franz C.M.A.P."/>
        </authorList>
    </citation>
    <scope>NUCLEOTIDE SEQUENCE [LARGE SCALE GENOMIC DNA]</scope>
    <source>
        <strain evidence="1 2">V106_12</strain>
    </source>
</reference>
<name>A0AAP4FYA8_9ENTR</name>
<comment type="caution">
    <text evidence="1">The sequence shown here is derived from an EMBL/GenBank/DDBJ whole genome shotgun (WGS) entry which is preliminary data.</text>
</comment>
<dbReference type="Proteomes" id="UP001223214">
    <property type="component" value="Unassembled WGS sequence"/>
</dbReference>
<protein>
    <submittedName>
        <fullName evidence="1">Uncharacterized protein</fullName>
    </submittedName>
</protein>
<evidence type="ECO:0000313" key="2">
    <source>
        <dbReference type="Proteomes" id="UP001223214"/>
    </source>
</evidence>
<organism evidence="1 2">
    <name type="scientific">Lelliottia wanjuensis</name>
    <dbReference type="NCBI Taxonomy" id="3050585"/>
    <lineage>
        <taxon>Bacteria</taxon>
        <taxon>Pseudomonadati</taxon>
        <taxon>Pseudomonadota</taxon>
        <taxon>Gammaproteobacteria</taxon>
        <taxon>Enterobacterales</taxon>
        <taxon>Enterobacteriaceae</taxon>
        <taxon>Lelliottia</taxon>
    </lineage>
</organism>
<dbReference type="RefSeq" id="WP_285148965.1">
    <property type="nucleotide sequence ID" value="NZ_JASSOM010000088.1"/>
</dbReference>
<gene>
    <name evidence="1" type="ORF">QQF32_22450</name>
</gene>
<accession>A0AAP4FYA8</accession>